<dbReference type="PRINTS" id="PR01036">
    <property type="entry name" value="TCRTETB"/>
</dbReference>
<dbReference type="OrthoDB" id="9812221at2"/>
<proteinExistence type="predicted"/>
<dbReference type="EMBL" id="CP017480">
    <property type="protein sequence ID" value="APG05628.1"/>
    <property type="molecule type" value="Genomic_DNA"/>
</dbReference>
<gene>
    <name evidence="5" type="ORF">BJI69_18105</name>
</gene>
<dbReference type="RefSeq" id="WP_046967685.1">
    <property type="nucleotide sequence ID" value="NZ_CP017480.1"/>
</dbReference>
<keyword evidence="3" id="KW-1133">Transmembrane helix</keyword>
<evidence type="ECO:0000313" key="5">
    <source>
        <dbReference type="EMBL" id="APG05628.1"/>
    </source>
</evidence>
<keyword evidence="4" id="KW-0472">Membrane</keyword>
<evidence type="ECO:0000256" key="4">
    <source>
        <dbReference type="ARBA" id="ARBA00023136"/>
    </source>
</evidence>
<dbReference type="InterPro" id="IPR011701">
    <property type="entry name" value="MFS"/>
</dbReference>
<name>A0A0G9HAZ6_9GAMM</name>
<protein>
    <submittedName>
        <fullName evidence="5">Uncharacterized protein</fullName>
    </submittedName>
</protein>
<reference evidence="6" key="1">
    <citation type="submission" date="2016-09" db="EMBL/GenBank/DDBJ databases">
        <authorList>
            <person name="Lysoe E."/>
        </authorList>
    </citation>
    <scope>NUCLEOTIDE SEQUENCE [LARGE SCALE GENOMIC DNA]</scope>
    <source>
        <strain evidence="6">LJ96T</strain>
    </source>
</reference>
<dbReference type="PATRIC" id="fig|1440763.5.peg.1981"/>
<keyword evidence="2" id="KW-0812">Transmembrane</keyword>
<dbReference type="PANTHER" id="PTHR23501">
    <property type="entry name" value="MAJOR FACILITATOR SUPERFAMILY"/>
    <property type="match status" value="1"/>
</dbReference>
<accession>A0A0G9HAZ6</accession>
<dbReference type="GO" id="GO:0005886">
    <property type="term" value="C:plasma membrane"/>
    <property type="evidence" value="ECO:0007669"/>
    <property type="project" value="TreeGrafter"/>
</dbReference>
<dbReference type="STRING" id="1440763.BJI69_18105"/>
<keyword evidence="6" id="KW-1185">Reference proteome</keyword>
<dbReference type="GO" id="GO:0022857">
    <property type="term" value="F:transmembrane transporter activity"/>
    <property type="evidence" value="ECO:0007669"/>
    <property type="project" value="InterPro"/>
</dbReference>
<dbReference type="InterPro" id="IPR036259">
    <property type="entry name" value="MFS_trans_sf"/>
</dbReference>
<sequence length="429" mass="43828">MTAESASSDAASERQKALSRALLPMMLVLFVATLDQTIVASALGPIGKALGGSDVSWIATAYLLTGALSTLILGRMADVFGKKRTFQVALGLFIVASCLCAVARTLPALIAFRALQGVGGGALSSLVMTIVAALAPPRARGKYQAALGIVPAIAVVCGPLIGGLIVEHMGWWWIFLVNLPIGLVAMALVAIHLNVSEAPYAAQYAGHRTGLSASLVAPSIFWLSAVLFMLSTAVLFVGMLYIPLTLQDVYALAPATAGASIIPMLLGLVAASGVAGTVVARTGRYRAIPIIGTACMGASLGWLTAMAFIPSPTMIICAGTTLGVGVGLVIQSALLAGQNAVAERHLGLGTGVLNFFKTIGGALGASAAVIVRFVLPADSASLFQSYRFCFGAGLVAAVFSVVVALLLRERPLSAAMTDVASGATEAPEF</sequence>
<dbReference type="KEGG" id="lrz:BJI69_18105"/>
<dbReference type="Pfam" id="PF07690">
    <property type="entry name" value="MFS_1"/>
    <property type="match status" value="1"/>
</dbReference>
<dbReference type="Gene3D" id="1.20.1720.10">
    <property type="entry name" value="Multidrug resistance protein D"/>
    <property type="match status" value="1"/>
</dbReference>
<dbReference type="InterPro" id="IPR020846">
    <property type="entry name" value="MFS_dom"/>
</dbReference>
<comment type="subcellular location">
    <subcellularLocation>
        <location evidence="1">Membrane</location>
        <topology evidence="1">Multi-pass membrane protein</topology>
    </subcellularLocation>
</comment>
<dbReference type="PROSITE" id="PS50850">
    <property type="entry name" value="MFS"/>
    <property type="match status" value="1"/>
</dbReference>
<dbReference type="AlphaFoldDB" id="A0A0G9HAZ6"/>
<dbReference type="SUPFAM" id="SSF103473">
    <property type="entry name" value="MFS general substrate transporter"/>
    <property type="match status" value="1"/>
</dbReference>
<evidence type="ECO:0000313" key="6">
    <source>
        <dbReference type="Proteomes" id="UP000182987"/>
    </source>
</evidence>
<evidence type="ECO:0000256" key="2">
    <source>
        <dbReference type="ARBA" id="ARBA00022692"/>
    </source>
</evidence>
<dbReference type="CDD" id="cd17502">
    <property type="entry name" value="MFS_Azr1_MDR_like"/>
    <property type="match status" value="1"/>
</dbReference>
<dbReference type="PANTHER" id="PTHR23501:SF197">
    <property type="entry name" value="COMD"/>
    <property type="match status" value="1"/>
</dbReference>
<dbReference type="Proteomes" id="UP000182987">
    <property type="component" value="Chromosome"/>
</dbReference>
<organism evidence="5 6">
    <name type="scientific">Luteibacter rhizovicinus DSM 16549</name>
    <dbReference type="NCBI Taxonomy" id="1440763"/>
    <lineage>
        <taxon>Bacteria</taxon>
        <taxon>Pseudomonadati</taxon>
        <taxon>Pseudomonadota</taxon>
        <taxon>Gammaproteobacteria</taxon>
        <taxon>Lysobacterales</taxon>
        <taxon>Rhodanobacteraceae</taxon>
        <taxon>Luteibacter</taxon>
    </lineage>
</organism>
<evidence type="ECO:0000256" key="3">
    <source>
        <dbReference type="ARBA" id="ARBA00022989"/>
    </source>
</evidence>
<evidence type="ECO:0000256" key="1">
    <source>
        <dbReference type="ARBA" id="ARBA00004141"/>
    </source>
</evidence>